<feature type="chain" id="PRO_5013955797" description="Secreted protein" evidence="1">
    <location>
        <begin position="17"/>
        <end position="995"/>
    </location>
</feature>
<dbReference type="SUPFAM" id="SSF49785">
    <property type="entry name" value="Galactose-binding domain-like"/>
    <property type="match status" value="1"/>
</dbReference>
<feature type="signal peptide" evidence="1">
    <location>
        <begin position="1"/>
        <end position="16"/>
    </location>
</feature>
<evidence type="ECO:0000313" key="3">
    <source>
        <dbReference type="EMBL" id="WPB06500.1"/>
    </source>
</evidence>
<reference evidence="3 5" key="2">
    <citation type="submission" date="2023-09" db="EMBL/GenBank/DDBJ databases">
        <title>Complete-Gapless Cercospora beticola genome.</title>
        <authorList>
            <person name="Wyatt N.A."/>
            <person name="Spanner R.E."/>
            <person name="Bolton M.D."/>
        </authorList>
    </citation>
    <scope>NUCLEOTIDE SEQUENCE [LARGE SCALE GENOMIC DNA]</scope>
    <source>
        <strain evidence="3">Cb09-40</strain>
    </source>
</reference>
<evidence type="ECO:0000256" key="1">
    <source>
        <dbReference type="SAM" id="SignalP"/>
    </source>
</evidence>
<dbReference type="Gene3D" id="2.60.120.260">
    <property type="entry name" value="Galactose-binding domain-like"/>
    <property type="match status" value="1"/>
</dbReference>
<accession>A0A2G5HHS3</accession>
<proteinExistence type="predicted"/>
<evidence type="ECO:0000313" key="2">
    <source>
        <dbReference type="EMBL" id="PIA92107.1"/>
    </source>
</evidence>
<dbReference type="PROSITE" id="PS51257">
    <property type="entry name" value="PROKAR_LIPOPROTEIN"/>
    <property type="match status" value="1"/>
</dbReference>
<dbReference type="InterPro" id="IPR008979">
    <property type="entry name" value="Galactose-bd-like_sf"/>
</dbReference>
<dbReference type="AlphaFoldDB" id="A0A2G5HHS3"/>
<keyword evidence="1" id="KW-0732">Signal</keyword>
<reference evidence="2 4" key="1">
    <citation type="submission" date="2015-10" db="EMBL/GenBank/DDBJ databases">
        <title>The cercosporin biosynthetic gene cluster was horizontally transferred to several fungal lineages and shown to be expanded in Cercospora beticola based on microsynteny with recipient genomes.</title>
        <authorList>
            <person name="De Jonge R."/>
            <person name="Ebert M.K."/>
            <person name="Suttle J.C."/>
            <person name="Jurick Ii W.M."/>
            <person name="Secor G.A."/>
            <person name="Thomma B.P."/>
            <person name="Van De Peer Y."/>
            <person name="Bolton M.D."/>
        </authorList>
    </citation>
    <scope>NUCLEOTIDE SEQUENCE [LARGE SCALE GENOMIC DNA]</scope>
    <source>
        <strain evidence="2 4">09-40</strain>
    </source>
</reference>
<evidence type="ECO:0000313" key="4">
    <source>
        <dbReference type="Proteomes" id="UP000230605"/>
    </source>
</evidence>
<dbReference type="EMBL" id="LKMD01000106">
    <property type="protein sequence ID" value="PIA92107.1"/>
    <property type="molecule type" value="Genomic_DNA"/>
</dbReference>
<dbReference type="PANTHER" id="PTHR36848:SF2">
    <property type="entry name" value="SECRETED PROTEIN"/>
    <property type="match status" value="1"/>
</dbReference>
<organism evidence="2 4">
    <name type="scientific">Cercospora beticola</name>
    <name type="common">Sugarbeet leaf spot fungus</name>
    <dbReference type="NCBI Taxonomy" id="122368"/>
    <lineage>
        <taxon>Eukaryota</taxon>
        <taxon>Fungi</taxon>
        <taxon>Dikarya</taxon>
        <taxon>Ascomycota</taxon>
        <taxon>Pezizomycotina</taxon>
        <taxon>Dothideomycetes</taxon>
        <taxon>Dothideomycetidae</taxon>
        <taxon>Mycosphaerellales</taxon>
        <taxon>Mycosphaerellaceae</taxon>
        <taxon>Cercospora</taxon>
    </lineage>
</organism>
<dbReference type="PANTHER" id="PTHR36848">
    <property type="entry name" value="DNA-BINDING PROTEIN (PUTATIVE SECRETED PROTEIN)-RELATED"/>
    <property type="match status" value="1"/>
</dbReference>
<dbReference type="Proteomes" id="UP000230605">
    <property type="component" value="Chromosome 7"/>
</dbReference>
<evidence type="ECO:0008006" key="6">
    <source>
        <dbReference type="Google" id="ProtNLM"/>
    </source>
</evidence>
<sequence length="995" mass="110496">MKILVSLSMLPALALGCTVQPESVYDSFLNPPLAFRPFFRYWVPDATASPEVIAKDIALLKEVGAGGLEPIGFYNYGGTQSDPATSRADWSKFGWGTEAWINTTRTAFQAAKDHGLLMDFALGPNQGSGVPAEPETEGLQYDLVPFNVWIPLGGSFSGKLPGWGSGKLVAASTALVLEQQPVNISTNPDFLGTVYTNGTRHILETRSLKDVSDAVAQDGSLNIEFPHNETGIEHRLFAFYEKFSGYREQISPERIVQVPQTPVGSYIQNGSWVNDHFSVAGAQLLIDFWENTMLDDDLRQLLRDVGNLAWEDSMEFGAGVAVWWTPNMLQAFQSLIGYDFTKFLPLIFSHVSQDPGPLPSPDQFFTSDDDEGQHYLHDYWTTLTALNRVYLDTLSDWARNGLNCRYSAQVVYNLPMEMAANVPAVDVPESNLAGLNIVSNELGAEYAAAYTQTLPELISDVKRSIMGGANRMVYHGYPYSGNYPNTSWPGYTTFYYRFSSMHGPRQPAWEYYNDYMSWTSRMQPIAQSGVPKMDVAFWIHDLTTYITLPKYNVSEMDKIGFTYEYISPSNFDLSNAYVRHGVLAPDRQAFKALVIRRNDTMTLLGAQRVAEWALQGLKVVFVGGLPQQVSTHSEQKNRIEIASILQRMANLHNFFVVPENDLAESLRSVVGLTPKALVSTEGLWQTYWREDENERRITVILYNDAVGRPHGEGTSNGTVRFAVQGAPYLYDGWTGTSIAVRTCRVSDDGITIPLTIAGNQTLILAFHKDETPRCECFGLPPGVSLHDTTEGNVLRVQNRETARDLKLLDGRVIQLEAAPHALELENWTLIVESWLPPNASRTGSDDSYDSLKTNETFQITELKSWSTISNTLRNTSGRGFYTASFDWPLSGARSNGAEIDLGFILHTARVWINDNQLPPLDPTAPSCDISEYLRVGSNEVRVVVSTTLGGAVREHWTSIMVEGAPVTMTALPPDEQMQGLVAPVNIIPYSVTIVS</sequence>
<protein>
    <recommendedName>
        <fullName evidence="6">Secreted protein</fullName>
    </recommendedName>
</protein>
<dbReference type="InterPro" id="IPR053161">
    <property type="entry name" value="Ulvan_degrading_GH"/>
</dbReference>
<dbReference type="Proteomes" id="UP001302367">
    <property type="component" value="Chromosome 7"/>
</dbReference>
<evidence type="ECO:0000313" key="5">
    <source>
        <dbReference type="Proteomes" id="UP001302367"/>
    </source>
</evidence>
<keyword evidence="5" id="KW-1185">Reference proteome</keyword>
<name>A0A2G5HHS3_CERBT</name>
<dbReference type="EMBL" id="CP134190">
    <property type="protein sequence ID" value="WPB06500.1"/>
    <property type="molecule type" value="Genomic_DNA"/>
</dbReference>
<dbReference type="OrthoDB" id="2588159at2759"/>
<gene>
    <name evidence="2" type="ORF">CB0940_09204</name>
    <name evidence="3" type="ORF">RHO25_011157</name>
</gene>